<dbReference type="Pfam" id="PF06030">
    <property type="entry name" value="WxLIP_PGBD"/>
    <property type="match status" value="1"/>
</dbReference>
<comment type="caution">
    <text evidence="5">The sequence shown here is derived from an EMBL/GenBank/DDBJ whole genome shotgun (WGS) entry which is preliminary data.</text>
</comment>
<feature type="domain" description="WxL Interacting Protein peptidoglycan binding" evidence="3">
    <location>
        <begin position="37"/>
        <end position="157"/>
    </location>
</feature>
<keyword evidence="8" id="KW-1185">Reference proteome</keyword>
<protein>
    <submittedName>
        <fullName evidence="5">Uncharacterized protein</fullName>
    </submittedName>
</protein>
<dbReference type="Proteomes" id="UP000013781">
    <property type="component" value="Unassembled WGS sequence"/>
</dbReference>
<feature type="region of interest" description="Disordered" evidence="1">
    <location>
        <begin position="348"/>
        <end position="381"/>
    </location>
</feature>
<evidence type="ECO:0000256" key="1">
    <source>
        <dbReference type="SAM" id="MobiDB-lite"/>
    </source>
</evidence>
<name>R2SP79_9ENTE</name>
<reference evidence="5 7" key="1">
    <citation type="submission" date="2013-02" db="EMBL/GenBank/DDBJ databases">
        <title>The Genome Sequence of Enterococcus moraviensis BAA-383.</title>
        <authorList>
            <consortium name="The Broad Institute Genome Sequencing Platform"/>
            <consortium name="The Broad Institute Genome Sequencing Center for Infectious Disease"/>
            <person name="Earl A.M."/>
            <person name="Gilmore M.S."/>
            <person name="Lebreton F."/>
            <person name="Walker B."/>
            <person name="Young S.K."/>
            <person name="Zeng Q."/>
            <person name="Gargeya S."/>
            <person name="Fitzgerald M."/>
            <person name="Haas B."/>
            <person name="Abouelleil A."/>
            <person name="Alvarado L."/>
            <person name="Arachchi H.M."/>
            <person name="Berlin A.M."/>
            <person name="Chapman S.B."/>
            <person name="Dewar J."/>
            <person name="Goldberg J."/>
            <person name="Griggs A."/>
            <person name="Gujja S."/>
            <person name="Hansen M."/>
            <person name="Howarth C."/>
            <person name="Imamovic A."/>
            <person name="Larimer J."/>
            <person name="McCowan C."/>
            <person name="Murphy C."/>
            <person name="Neiman D."/>
            <person name="Pearson M."/>
            <person name="Priest M."/>
            <person name="Roberts A."/>
            <person name="Saif S."/>
            <person name="Shea T."/>
            <person name="Sisk P."/>
            <person name="Sykes S."/>
            <person name="Wortman J."/>
            <person name="Nusbaum C."/>
            <person name="Birren B."/>
        </authorList>
    </citation>
    <scope>NUCLEOTIDE SEQUENCE [LARGE SCALE GENOMIC DNA]</scope>
    <source>
        <strain evidence="5 7">ATCC BAA-383</strain>
    </source>
</reference>
<evidence type="ECO:0000313" key="5">
    <source>
        <dbReference type="EMBL" id="EOH97000.1"/>
    </source>
</evidence>
<dbReference type="EMBL" id="ASWB01000003">
    <property type="protein sequence ID" value="EOT65790.1"/>
    <property type="molecule type" value="Genomic_DNA"/>
</dbReference>
<evidence type="ECO:0000256" key="2">
    <source>
        <dbReference type="SAM" id="Phobius"/>
    </source>
</evidence>
<dbReference type="HOGENOM" id="CLU_051987_2_0_9"/>
<feature type="domain" description="WxL Interacting Protein host binding" evidence="4">
    <location>
        <begin position="171"/>
        <end position="309"/>
    </location>
</feature>
<keyword evidence="2" id="KW-0472">Membrane</keyword>
<evidence type="ECO:0000259" key="3">
    <source>
        <dbReference type="Pfam" id="PF06030"/>
    </source>
</evidence>
<evidence type="ECO:0000313" key="7">
    <source>
        <dbReference type="Proteomes" id="UP000013781"/>
    </source>
</evidence>
<gene>
    <name evidence="6" type="ORF">I586_02059</name>
    <name evidence="5" type="ORF">UAY_02732</name>
</gene>
<accession>R2SP79</accession>
<dbReference type="eggNOG" id="COG4072">
    <property type="taxonomic scope" value="Bacteria"/>
</dbReference>
<sequence length="381" mass="43648">MKEINKLRFYFMLIFVIGLCFFSNFQQVAAEEENNGFSVKAILPENQRNKEVTYYDLEVKPGQEQDLSLELFNSSSNEQELSLAINPAITNDNGVIDYSTLPKSYQYDASLRTPITTIASTDKKVKVPANSKKIVKIHLKLPNEKFKGMILGGIYITSLTDDTEDSDKKETGMQIKNKIAYTIGMTLVESNEEVKADLQYEKTTATQEAGRNIVKATIRNPQPINLDDISYQAKIYKEGSTEVIHERTVEGYRMAPQSVFNYPISWNNKPFKAGKYQIKLTAESKKTGQKWNWDETFTIKADEAKKLNEKAVDLEEDNQWMMYLIAGGILLLVLILVLIIVYVVKRKRKKEREAKKLAARKKAKKRNKQKVSNSNKDRKEK</sequence>
<keyword evidence="2" id="KW-0812">Transmembrane</keyword>
<dbReference type="Pfam" id="PF11797">
    <property type="entry name" value="WxLIP_HBD"/>
    <property type="match status" value="1"/>
</dbReference>
<organism evidence="5 7">
    <name type="scientific">Enterococcus moraviensis ATCC BAA-383</name>
    <dbReference type="NCBI Taxonomy" id="1158609"/>
    <lineage>
        <taxon>Bacteria</taxon>
        <taxon>Bacillati</taxon>
        <taxon>Bacillota</taxon>
        <taxon>Bacilli</taxon>
        <taxon>Lactobacillales</taxon>
        <taxon>Enterococcaceae</taxon>
        <taxon>Enterococcus</taxon>
    </lineage>
</organism>
<keyword evidence="2" id="KW-1133">Transmembrane helix</keyword>
<dbReference type="RefSeq" id="WP_010766065.1">
    <property type="nucleotide sequence ID" value="NZ_ASWB01000003.1"/>
</dbReference>
<evidence type="ECO:0000313" key="8">
    <source>
        <dbReference type="Proteomes" id="UP000014157"/>
    </source>
</evidence>
<evidence type="ECO:0000259" key="4">
    <source>
        <dbReference type="Pfam" id="PF11797"/>
    </source>
</evidence>
<dbReference type="InterPro" id="IPR010317">
    <property type="entry name" value="WxLIP_PGBD"/>
</dbReference>
<feature type="transmembrane region" description="Helical" evidence="2">
    <location>
        <begin position="320"/>
        <end position="344"/>
    </location>
</feature>
<reference evidence="6 8" key="2">
    <citation type="submission" date="2013-03" db="EMBL/GenBank/DDBJ databases">
        <title>The Genome Sequence of Enterococcus moraviensis BAA-383 (PacBio/Illumina hybrid assembly).</title>
        <authorList>
            <consortium name="The Broad Institute Genomics Platform"/>
            <consortium name="The Broad Institute Genome Sequencing Center for Infectious Disease"/>
            <person name="Earl A."/>
            <person name="Russ C."/>
            <person name="Gilmore M."/>
            <person name="Surin D."/>
            <person name="Walker B."/>
            <person name="Young S."/>
            <person name="Zeng Q."/>
            <person name="Gargeya S."/>
            <person name="Fitzgerald M."/>
            <person name="Haas B."/>
            <person name="Abouelleil A."/>
            <person name="Allen A.W."/>
            <person name="Alvarado L."/>
            <person name="Arachchi H.M."/>
            <person name="Berlin A.M."/>
            <person name="Chapman S.B."/>
            <person name="Gainer-Dewar J."/>
            <person name="Goldberg J."/>
            <person name="Griggs A."/>
            <person name="Gujja S."/>
            <person name="Hansen M."/>
            <person name="Howarth C."/>
            <person name="Imamovic A."/>
            <person name="Ireland A."/>
            <person name="Larimer J."/>
            <person name="McCowan C."/>
            <person name="Murphy C."/>
            <person name="Pearson M."/>
            <person name="Poon T.W."/>
            <person name="Priest M."/>
            <person name="Roberts A."/>
            <person name="Saif S."/>
            <person name="Shea T."/>
            <person name="Sisk P."/>
            <person name="Sykes S."/>
            <person name="Wortman J."/>
            <person name="Nusbaum C."/>
            <person name="Birren B."/>
        </authorList>
    </citation>
    <scope>NUCLEOTIDE SEQUENCE [LARGE SCALE GENOMIC DNA]</scope>
    <source>
        <strain evidence="6 8">ATCC BAA-383</strain>
    </source>
</reference>
<dbReference type="AlphaFoldDB" id="R2SP79"/>
<dbReference type="EMBL" id="AJAS01000022">
    <property type="protein sequence ID" value="EOH97000.1"/>
    <property type="molecule type" value="Genomic_DNA"/>
</dbReference>
<evidence type="ECO:0000313" key="6">
    <source>
        <dbReference type="EMBL" id="EOT65790.1"/>
    </source>
</evidence>
<feature type="compositionally biased region" description="Basic residues" evidence="1">
    <location>
        <begin position="357"/>
        <end position="369"/>
    </location>
</feature>
<dbReference type="OrthoDB" id="2148359at2"/>
<proteinExistence type="predicted"/>
<dbReference type="Proteomes" id="UP000014157">
    <property type="component" value="Unassembled WGS sequence"/>
</dbReference>
<dbReference type="PATRIC" id="fig|1158609.3.peg.2659"/>
<dbReference type="InterPro" id="IPR021759">
    <property type="entry name" value="WxLIP_HBD"/>
</dbReference>
<dbReference type="STRING" id="155617.RV09_GL001686"/>